<evidence type="ECO:0000313" key="4">
    <source>
        <dbReference type="EMBL" id="KIJ06737.1"/>
    </source>
</evidence>
<feature type="repeat" description="WD" evidence="3">
    <location>
        <begin position="158"/>
        <end position="199"/>
    </location>
</feature>
<evidence type="ECO:0000256" key="3">
    <source>
        <dbReference type="PROSITE-ProRule" id="PRU00221"/>
    </source>
</evidence>
<dbReference type="InterPro" id="IPR001680">
    <property type="entry name" value="WD40_rpt"/>
</dbReference>
<dbReference type="InterPro" id="IPR050505">
    <property type="entry name" value="WDR55/POC1"/>
</dbReference>
<dbReference type="EMBL" id="KN820183">
    <property type="protein sequence ID" value="KIJ06737.1"/>
    <property type="molecule type" value="Genomic_DNA"/>
</dbReference>
<dbReference type="Proteomes" id="UP000053647">
    <property type="component" value="Unassembled WGS sequence"/>
</dbReference>
<evidence type="ECO:0000313" key="5">
    <source>
        <dbReference type="Proteomes" id="UP000053647"/>
    </source>
</evidence>
<dbReference type="HOGENOM" id="CLU_000288_57_33_1"/>
<feature type="non-terminal residue" evidence="4">
    <location>
        <position position="1"/>
    </location>
</feature>
<name>A0A0C9TF11_PAXIN</name>
<dbReference type="AlphaFoldDB" id="A0A0C9TF11"/>
<dbReference type="OrthoDB" id="2682234at2759"/>
<dbReference type="Pfam" id="PF00400">
    <property type="entry name" value="WD40"/>
    <property type="match status" value="6"/>
</dbReference>
<evidence type="ECO:0000256" key="2">
    <source>
        <dbReference type="ARBA" id="ARBA00022737"/>
    </source>
</evidence>
<feature type="repeat" description="WD" evidence="3">
    <location>
        <begin position="243"/>
        <end position="276"/>
    </location>
</feature>
<dbReference type="PANTHER" id="PTHR44019">
    <property type="entry name" value="WD REPEAT-CONTAINING PROTEIN 55"/>
    <property type="match status" value="1"/>
</dbReference>
<dbReference type="PROSITE" id="PS50294">
    <property type="entry name" value="WD_REPEATS_REGION"/>
    <property type="match status" value="3"/>
</dbReference>
<gene>
    <name evidence="4" type="ORF">PAXINDRAFT_91563</name>
</gene>
<dbReference type="InterPro" id="IPR020472">
    <property type="entry name" value="WD40_PAC1"/>
</dbReference>
<protein>
    <submittedName>
        <fullName evidence="4">Unplaced genomic scaffold PAXINscaffold_861, whole genome shotgun sequence</fullName>
    </submittedName>
</protein>
<proteinExistence type="predicted"/>
<feature type="repeat" description="WD" evidence="3">
    <location>
        <begin position="201"/>
        <end position="242"/>
    </location>
</feature>
<dbReference type="PRINTS" id="PR00320">
    <property type="entry name" value="GPROTEINBRPT"/>
</dbReference>
<dbReference type="PANTHER" id="PTHR44019:SF8">
    <property type="entry name" value="POC1 CENTRIOLAR PROTEIN HOMOLOG"/>
    <property type="match status" value="1"/>
</dbReference>
<dbReference type="SMART" id="SM00320">
    <property type="entry name" value="WD40"/>
    <property type="match status" value="6"/>
</dbReference>
<keyword evidence="2" id="KW-0677">Repeat</keyword>
<dbReference type="Gene3D" id="2.130.10.10">
    <property type="entry name" value="YVTN repeat-like/Quinoprotein amine dehydrogenase"/>
    <property type="match status" value="2"/>
</dbReference>
<dbReference type="SUPFAM" id="SSF50978">
    <property type="entry name" value="WD40 repeat-like"/>
    <property type="match status" value="1"/>
</dbReference>
<dbReference type="PROSITE" id="PS00678">
    <property type="entry name" value="WD_REPEATS_1"/>
    <property type="match status" value="2"/>
</dbReference>
<dbReference type="InterPro" id="IPR036322">
    <property type="entry name" value="WD40_repeat_dom_sf"/>
</dbReference>
<feature type="repeat" description="WD" evidence="3">
    <location>
        <begin position="1"/>
        <end position="26"/>
    </location>
</feature>
<keyword evidence="1 3" id="KW-0853">WD repeat</keyword>
<sequence>GERVVTCSYDKTVRIWDVEKGEQEGMSMVHEGWVLGLAVTRDGKRILSGEDRWIRVWDVETREPIEGWASTTGYIWCIALSPDNHLAASGGDDGKIVIREMKERGKIKHSIDAGSRVDSLCFSPDGEKLACAVNNFTDRVFAIHVYDVETGELVFGPMQGNEGCVRCVLWSLDGSRLFSASDGHTIRCWDPERAESIGEPWTGHTEYVLSLSLSPDGTKVASASGDMTIRFWDAHSGDPIDHSLQHENSLYAVAFSPSGEFVASGGSGGTVSIWRVPWWDDGQKQVVTTFTYSPTLFLTVFLTADTSFVVRRALSANPSQIRRTALLTVVYFFI</sequence>
<dbReference type="InterPro" id="IPR015943">
    <property type="entry name" value="WD40/YVTN_repeat-like_dom_sf"/>
</dbReference>
<dbReference type="CDD" id="cd00200">
    <property type="entry name" value="WD40"/>
    <property type="match status" value="1"/>
</dbReference>
<keyword evidence="5" id="KW-1185">Reference proteome</keyword>
<evidence type="ECO:0000256" key="1">
    <source>
        <dbReference type="ARBA" id="ARBA00022574"/>
    </source>
</evidence>
<organism evidence="4 5">
    <name type="scientific">Paxillus involutus ATCC 200175</name>
    <dbReference type="NCBI Taxonomy" id="664439"/>
    <lineage>
        <taxon>Eukaryota</taxon>
        <taxon>Fungi</taxon>
        <taxon>Dikarya</taxon>
        <taxon>Basidiomycota</taxon>
        <taxon>Agaricomycotina</taxon>
        <taxon>Agaricomycetes</taxon>
        <taxon>Agaricomycetidae</taxon>
        <taxon>Boletales</taxon>
        <taxon>Paxilineae</taxon>
        <taxon>Paxillaceae</taxon>
        <taxon>Paxillus</taxon>
    </lineage>
</organism>
<dbReference type="InterPro" id="IPR019775">
    <property type="entry name" value="WD40_repeat_CS"/>
</dbReference>
<accession>A0A0C9TF11</accession>
<dbReference type="PROSITE" id="PS50082">
    <property type="entry name" value="WD_REPEATS_2"/>
    <property type="match status" value="4"/>
</dbReference>
<reference evidence="5" key="2">
    <citation type="submission" date="2015-01" db="EMBL/GenBank/DDBJ databases">
        <title>Evolutionary Origins and Diversification of the Mycorrhizal Mutualists.</title>
        <authorList>
            <consortium name="DOE Joint Genome Institute"/>
            <consortium name="Mycorrhizal Genomics Consortium"/>
            <person name="Kohler A."/>
            <person name="Kuo A."/>
            <person name="Nagy L.G."/>
            <person name="Floudas D."/>
            <person name="Copeland A."/>
            <person name="Barry K.W."/>
            <person name="Cichocki N."/>
            <person name="Veneault-Fourrey C."/>
            <person name="LaButti K."/>
            <person name="Lindquist E.A."/>
            <person name="Lipzen A."/>
            <person name="Lundell T."/>
            <person name="Morin E."/>
            <person name="Murat C."/>
            <person name="Riley R."/>
            <person name="Ohm R."/>
            <person name="Sun H."/>
            <person name="Tunlid A."/>
            <person name="Henrissat B."/>
            <person name="Grigoriev I.V."/>
            <person name="Hibbett D.S."/>
            <person name="Martin F."/>
        </authorList>
    </citation>
    <scope>NUCLEOTIDE SEQUENCE [LARGE SCALE GENOMIC DNA]</scope>
    <source>
        <strain evidence="5">ATCC 200175</strain>
    </source>
</reference>
<reference evidence="4 5" key="1">
    <citation type="submission" date="2014-06" db="EMBL/GenBank/DDBJ databases">
        <authorList>
            <consortium name="DOE Joint Genome Institute"/>
            <person name="Kuo A."/>
            <person name="Kohler A."/>
            <person name="Nagy L.G."/>
            <person name="Floudas D."/>
            <person name="Copeland A."/>
            <person name="Barry K.W."/>
            <person name="Cichocki N."/>
            <person name="Veneault-Fourrey C."/>
            <person name="LaButti K."/>
            <person name="Lindquist E.A."/>
            <person name="Lipzen A."/>
            <person name="Lundell T."/>
            <person name="Morin E."/>
            <person name="Murat C."/>
            <person name="Sun H."/>
            <person name="Tunlid A."/>
            <person name="Henrissat B."/>
            <person name="Grigoriev I.V."/>
            <person name="Hibbett D.S."/>
            <person name="Martin F."/>
            <person name="Nordberg H.P."/>
            <person name="Cantor M.N."/>
            <person name="Hua S.X."/>
        </authorList>
    </citation>
    <scope>NUCLEOTIDE SEQUENCE [LARGE SCALE GENOMIC DNA]</scope>
    <source>
        <strain evidence="4 5">ATCC 200175</strain>
    </source>
</reference>